<gene>
    <name evidence="2" type="ORF">FPZ24_10880</name>
</gene>
<dbReference type="RefSeq" id="WP_146571903.1">
    <property type="nucleotide sequence ID" value="NZ_CP042306.1"/>
</dbReference>
<organism evidence="2 3">
    <name type="scientific">Sphingomonas panacisoli</name>
    <dbReference type="NCBI Taxonomy" id="1813879"/>
    <lineage>
        <taxon>Bacteria</taxon>
        <taxon>Pseudomonadati</taxon>
        <taxon>Pseudomonadota</taxon>
        <taxon>Alphaproteobacteria</taxon>
        <taxon>Sphingomonadales</taxon>
        <taxon>Sphingomonadaceae</taxon>
        <taxon>Sphingomonas</taxon>
    </lineage>
</organism>
<sequence>MKRNFLMIAAAAGLGLAAVAGAQTAAPAAPAKNWTPPAAKIYAQVLSDETMKAHPELLSVTLHGVPPGMTDAYTMFAGSYPDRIGNPDDPDDIDVSKKGITIVDPRWHRTKDTSPKFVVLMPMRDAQGNNIGLVVYAFKVPVAGNQYERTLYTKALDLRDALAKKIPSYEALFAPAK</sequence>
<proteinExistence type="predicted"/>
<reference evidence="2 3" key="1">
    <citation type="submission" date="2019-07" db="EMBL/GenBank/DDBJ databases">
        <title>Full genome sequence of Sphingomonas sp. 4R-6-7(HKS19).</title>
        <authorList>
            <person name="Im W.-T."/>
        </authorList>
    </citation>
    <scope>NUCLEOTIDE SEQUENCE [LARGE SCALE GENOMIC DNA]</scope>
    <source>
        <strain evidence="2 3">HKS19</strain>
    </source>
</reference>
<feature type="chain" id="PRO_5022924574" evidence="1">
    <location>
        <begin position="23"/>
        <end position="177"/>
    </location>
</feature>
<dbReference type="EMBL" id="CP042306">
    <property type="protein sequence ID" value="QDZ07927.1"/>
    <property type="molecule type" value="Genomic_DNA"/>
</dbReference>
<keyword evidence="3" id="KW-1185">Reference proteome</keyword>
<evidence type="ECO:0000313" key="3">
    <source>
        <dbReference type="Proteomes" id="UP000315673"/>
    </source>
</evidence>
<name>A0A5B8LHY2_9SPHN</name>
<evidence type="ECO:0000313" key="2">
    <source>
        <dbReference type="EMBL" id="QDZ07927.1"/>
    </source>
</evidence>
<dbReference type="Proteomes" id="UP000315673">
    <property type="component" value="Chromosome"/>
</dbReference>
<feature type="signal peptide" evidence="1">
    <location>
        <begin position="1"/>
        <end position="22"/>
    </location>
</feature>
<dbReference type="AlphaFoldDB" id="A0A5B8LHY2"/>
<dbReference type="OrthoDB" id="193185at2"/>
<keyword evidence="1" id="KW-0732">Signal</keyword>
<evidence type="ECO:0000256" key="1">
    <source>
        <dbReference type="SAM" id="SignalP"/>
    </source>
</evidence>
<accession>A0A5B8LHY2</accession>
<protein>
    <submittedName>
        <fullName evidence="2">Uncharacterized protein</fullName>
    </submittedName>
</protein>
<dbReference type="KEGG" id="spai:FPZ24_10880"/>